<protein>
    <submittedName>
        <fullName evidence="5">AraC family transcriptional regulator</fullName>
    </submittedName>
</protein>
<dbReference type="GO" id="GO:0003700">
    <property type="term" value="F:DNA-binding transcription factor activity"/>
    <property type="evidence" value="ECO:0007669"/>
    <property type="project" value="InterPro"/>
</dbReference>
<dbReference type="GO" id="GO:0043565">
    <property type="term" value="F:sequence-specific DNA binding"/>
    <property type="evidence" value="ECO:0007669"/>
    <property type="project" value="InterPro"/>
</dbReference>
<evidence type="ECO:0000313" key="6">
    <source>
        <dbReference type="Proteomes" id="UP000054683"/>
    </source>
</evidence>
<evidence type="ECO:0000259" key="4">
    <source>
        <dbReference type="PROSITE" id="PS01124"/>
    </source>
</evidence>
<dbReference type="InterPro" id="IPR003313">
    <property type="entry name" value="AraC-bd"/>
</dbReference>
<dbReference type="PROSITE" id="PS01124">
    <property type="entry name" value="HTH_ARAC_FAMILY_2"/>
    <property type="match status" value="1"/>
</dbReference>
<dbReference type="Pfam" id="PF02311">
    <property type="entry name" value="AraC_binding"/>
    <property type="match status" value="1"/>
</dbReference>
<dbReference type="InterPro" id="IPR009057">
    <property type="entry name" value="Homeodomain-like_sf"/>
</dbReference>
<dbReference type="SUPFAM" id="SSF46689">
    <property type="entry name" value="Homeodomain-like"/>
    <property type="match status" value="2"/>
</dbReference>
<keyword evidence="3" id="KW-0804">Transcription</keyword>
<dbReference type="AlphaFoldDB" id="A0A158GE92"/>
<dbReference type="PANTHER" id="PTHR46796">
    <property type="entry name" value="HTH-TYPE TRANSCRIPTIONAL ACTIVATOR RHAS-RELATED"/>
    <property type="match status" value="1"/>
</dbReference>
<dbReference type="SMART" id="SM00342">
    <property type="entry name" value="HTH_ARAC"/>
    <property type="match status" value="1"/>
</dbReference>
<dbReference type="PANTHER" id="PTHR46796:SF2">
    <property type="entry name" value="TRANSCRIPTIONAL REGULATORY PROTEIN"/>
    <property type="match status" value="1"/>
</dbReference>
<dbReference type="InterPro" id="IPR050204">
    <property type="entry name" value="AraC_XylS_family_regulators"/>
</dbReference>
<evidence type="ECO:0000313" key="5">
    <source>
        <dbReference type="EMBL" id="SAL30448.1"/>
    </source>
</evidence>
<dbReference type="InterPro" id="IPR018060">
    <property type="entry name" value="HTH_AraC"/>
</dbReference>
<evidence type="ECO:0000256" key="3">
    <source>
        <dbReference type="ARBA" id="ARBA00023163"/>
    </source>
</evidence>
<feature type="domain" description="HTH araC/xylS-type" evidence="4">
    <location>
        <begin position="179"/>
        <end position="276"/>
    </location>
</feature>
<dbReference type="Pfam" id="PF12833">
    <property type="entry name" value="HTH_18"/>
    <property type="match status" value="1"/>
</dbReference>
<reference evidence="5 6" key="1">
    <citation type="submission" date="2016-01" db="EMBL/GenBank/DDBJ databases">
        <authorList>
            <person name="Oliw E.H."/>
        </authorList>
    </citation>
    <scope>NUCLEOTIDE SEQUENCE [LARGE SCALE GENOMIC DNA]</scope>
    <source>
        <strain evidence="5">LMG 27134</strain>
    </source>
</reference>
<dbReference type="Proteomes" id="UP000054683">
    <property type="component" value="Unassembled WGS sequence"/>
</dbReference>
<dbReference type="Gene3D" id="1.10.10.60">
    <property type="entry name" value="Homeodomain-like"/>
    <property type="match status" value="2"/>
</dbReference>
<evidence type="ECO:0000256" key="2">
    <source>
        <dbReference type="ARBA" id="ARBA00023125"/>
    </source>
</evidence>
<organism evidence="5 6">
    <name type="scientific">Caballeronia udeis</name>
    <dbReference type="NCBI Taxonomy" id="1232866"/>
    <lineage>
        <taxon>Bacteria</taxon>
        <taxon>Pseudomonadati</taxon>
        <taxon>Pseudomonadota</taxon>
        <taxon>Betaproteobacteria</taxon>
        <taxon>Burkholderiales</taxon>
        <taxon>Burkholderiaceae</taxon>
        <taxon>Caballeronia</taxon>
    </lineage>
</organism>
<accession>A0A158GE92</accession>
<keyword evidence="1" id="KW-0805">Transcription regulation</keyword>
<keyword evidence="2" id="KW-0238">DNA-binding</keyword>
<name>A0A158GE92_9BURK</name>
<dbReference type="InterPro" id="IPR037923">
    <property type="entry name" value="HTH-like"/>
</dbReference>
<dbReference type="SUPFAM" id="SSF51215">
    <property type="entry name" value="Regulatory protein AraC"/>
    <property type="match status" value="1"/>
</dbReference>
<dbReference type="OrthoDB" id="9809338at2"/>
<dbReference type="EMBL" id="FCOK02000013">
    <property type="protein sequence ID" value="SAL30448.1"/>
    <property type="molecule type" value="Genomic_DNA"/>
</dbReference>
<proteinExistence type="predicted"/>
<dbReference type="RefSeq" id="WP_062085151.1">
    <property type="nucleotide sequence ID" value="NZ_FCOK02000013.1"/>
</dbReference>
<evidence type="ECO:0000256" key="1">
    <source>
        <dbReference type="ARBA" id="ARBA00023015"/>
    </source>
</evidence>
<sequence length="282" mass="31106">MKTTPDHCCRVFGSPWADVYCTDIESARHYGKHWHATFGLGLLESGAQSSASGLGQVEAYAGNLITTNPGEVHDGRPLGGASRRWRMVYLEPRVIASMQGDPQSCAAPDVALTRPVIEDERLRAALQELFRRVECSSPGQQPTRTHILACEESLVQTCALLLNVHSTTPTAREIGGDIRRVRERLGDDLLDPPTLTELAVMSGLSKYQVLRRFEKTYGVPPHAWLLQQRAEHARGLIRKGLSLAQAAASCGFADQSHMTRLFIRYFGFTPGAWQKATARALQ</sequence>
<gene>
    <name evidence="5" type="ORF">AWB69_02496</name>
</gene>